<evidence type="ECO:0000256" key="10">
    <source>
        <dbReference type="PROSITE-ProRule" id="PRU00042"/>
    </source>
</evidence>
<feature type="domain" description="C2H2-type" evidence="12">
    <location>
        <begin position="833"/>
        <end position="862"/>
    </location>
</feature>
<dbReference type="EMBL" id="MTYJ01000001">
    <property type="protein sequence ID" value="OQV26167.1"/>
    <property type="molecule type" value="Genomic_DNA"/>
</dbReference>
<sequence>MTTLLDSLALQHHRHHFAIPTLGPQHHRHHSSHSSSTGHININNNNSYDLFLPASSHSLSPKETDNGDDEDDEEGGRGSLPSHDKCHSSEAGRRLNGSRVAAGSTTTTSLLTFPTTTNSPSKLSSYSGSGRFFHNSSTAAYHHHFHPYNNNNNGKTGNNQQATTVAPEVTLSSGSIKTYNSSSSTARTAPQTTTVAPWRTTRQQQPHPAEWASFSPPNKEDLQLGSNQQNSLTFDEQHQARGGTHNFPSGLPKCFGTGGDKSSSSYSFGCEKPSAAAGSANGAVMYNTGKQPDPGNSSSSYPNEEAPPPLQQQPQPPSVPTTATATFPNSSSRPPSSSVTAGGGPVTIVRPRFATTSHTGFGESFITTHPVASVSVTPSSAVVGIRQQHPVVGDPLAVSPAFPVGLFGPLGGLSGVGDPTGSGNGFRTFPTAHHQSVPSTVGPPGGEPSSSSSSNSSSGPSDRPRVREAIHQMPAWGAETHDHAHAVILAQATMISVAQYRRVAAHDHPGAGSGTASASSTASHHHHHHHHHQPYDDRTVFSVGDGGEPSAETFRRLSLASSSGGRAVFSIGDGGEPSAESHRRLSQASSSGGGGGGGEGKRGGGSPVKAEPRTSPPEPYDDIQQHFQMQHLPHHHHNPQSQQHQYQQPQQQSQQPYGGHHHQFQPTASMEMQHHSYSYLQPAAAGPGSQLEQHLLQHHQHHHLDGALDLFSNEAQHQQQQQQQQQQGNHYTTSSSSYYHQQERGGPQQGSSMAFGGMPIPMGWPGSTVGPSGGTRQPSTSAYPSMSLAPSAGGMYQQQQQLIPSGPGTSTRKSTSGGATGRSTKTAAQDRPYGCPMDNCDRRFSRSDELTRHLRIHTGQKPFQCRICHRAFSRSDHLTTHVRTHTGEKPFSCDICGRRFARSDEKKRHTKVHLKHPKGSGGGGHHGHGPPPGSGAGASTSRMGKT</sequence>
<evidence type="ECO:0000313" key="14">
    <source>
        <dbReference type="Proteomes" id="UP000192578"/>
    </source>
</evidence>
<dbReference type="Gene3D" id="3.30.160.60">
    <property type="entry name" value="Classic Zinc Finger"/>
    <property type="match status" value="3"/>
</dbReference>
<feature type="region of interest" description="Disordered" evidence="11">
    <location>
        <begin position="904"/>
        <end position="946"/>
    </location>
</feature>
<protein>
    <submittedName>
        <fullName evidence="13">Early growth response protein 1-A</fullName>
    </submittedName>
</protein>
<dbReference type="PROSITE" id="PS50157">
    <property type="entry name" value="ZINC_FINGER_C2H2_2"/>
    <property type="match status" value="3"/>
</dbReference>
<dbReference type="SMART" id="SM00355">
    <property type="entry name" value="ZnF_C2H2"/>
    <property type="match status" value="3"/>
</dbReference>
<feature type="compositionally biased region" description="Polar residues" evidence="11">
    <location>
        <begin position="796"/>
        <end position="827"/>
    </location>
</feature>
<comment type="caution">
    <text evidence="13">The sequence shown here is derived from an EMBL/GenBank/DDBJ whole genome shotgun (WGS) entry which is preliminary data.</text>
</comment>
<evidence type="ECO:0000256" key="2">
    <source>
        <dbReference type="ARBA" id="ARBA00022723"/>
    </source>
</evidence>
<keyword evidence="14" id="KW-1185">Reference proteome</keyword>
<feature type="region of interest" description="Disordered" evidence="11">
    <location>
        <begin position="418"/>
        <end position="465"/>
    </location>
</feature>
<organism evidence="13 14">
    <name type="scientific">Hypsibius exemplaris</name>
    <name type="common">Freshwater tardigrade</name>
    <dbReference type="NCBI Taxonomy" id="2072580"/>
    <lineage>
        <taxon>Eukaryota</taxon>
        <taxon>Metazoa</taxon>
        <taxon>Ecdysozoa</taxon>
        <taxon>Tardigrada</taxon>
        <taxon>Eutardigrada</taxon>
        <taxon>Parachela</taxon>
        <taxon>Hypsibioidea</taxon>
        <taxon>Hypsibiidae</taxon>
        <taxon>Hypsibius</taxon>
    </lineage>
</organism>
<reference evidence="14" key="1">
    <citation type="submission" date="2017-01" db="EMBL/GenBank/DDBJ databases">
        <title>Comparative genomics of anhydrobiosis in the tardigrade Hypsibius dujardini.</title>
        <authorList>
            <person name="Yoshida Y."/>
            <person name="Koutsovoulos G."/>
            <person name="Laetsch D."/>
            <person name="Stevens L."/>
            <person name="Kumar S."/>
            <person name="Horikawa D."/>
            <person name="Ishino K."/>
            <person name="Komine S."/>
            <person name="Tomita M."/>
            <person name="Blaxter M."/>
            <person name="Arakawa K."/>
        </authorList>
    </citation>
    <scope>NUCLEOTIDE SEQUENCE [LARGE SCALE GENOMIC DNA]</scope>
    <source>
        <strain evidence="14">Z151</strain>
    </source>
</reference>
<evidence type="ECO:0000256" key="5">
    <source>
        <dbReference type="ARBA" id="ARBA00022833"/>
    </source>
</evidence>
<feature type="compositionally biased region" description="Low complexity" evidence="11">
    <location>
        <begin position="716"/>
        <end position="739"/>
    </location>
</feature>
<feature type="compositionally biased region" description="Polar residues" evidence="11">
    <location>
        <begin position="175"/>
        <end position="206"/>
    </location>
</feature>
<feature type="region of interest" description="Disordered" evidence="11">
    <location>
        <begin position="507"/>
        <end position="664"/>
    </location>
</feature>
<keyword evidence="3" id="KW-0677">Repeat</keyword>
<comment type="subcellular location">
    <subcellularLocation>
        <location evidence="1">Nucleus</location>
    </subcellularLocation>
</comment>
<dbReference type="GO" id="GO:0008270">
    <property type="term" value="F:zinc ion binding"/>
    <property type="evidence" value="ECO:0007669"/>
    <property type="project" value="UniProtKB-KW"/>
</dbReference>
<dbReference type="OrthoDB" id="10018191at2759"/>
<dbReference type="InterPro" id="IPR036236">
    <property type="entry name" value="Znf_C2H2_sf"/>
</dbReference>
<dbReference type="PANTHER" id="PTHR40626">
    <property type="entry name" value="MIP31509P"/>
    <property type="match status" value="1"/>
</dbReference>
<dbReference type="SUPFAM" id="SSF57667">
    <property type="entry name" value="beta-beta-alpha zinc fingers"/>
    <property type="match status" value="2"/>
</dbReference>
<keyword evidence="4 10" id="KW-0863">Zinc-finger</keyword>
<feature type="compositionally biased region" description="Basic residues" evidence="11">
    <location>
        <begin position="523"/>
        <end position="532"/>
    </location>
</feature>
<dbReference type="PANTHER" id="PTHR40626:SF11">
    <property type="entry name" value="ZINC FINGER PROTEIN YPR022C"/>
    <property type="match status" value="1"/>
</dbReference>
<name>A0A1W0XFC0_HYPEX</name>
<feature type="compositionally biased region" description="Gly residues" evidence="11">
    <location>
        <begin position="591"/>
        <end position="606"/>
    </location>
</feature>
<dbReference type="InterPro" id="IPR051059">
    <property type="entry name" value="VerF-like"/>
</dbReference>
<keyword evidence="6" id="KW-0805">Transcription regulation</keyword>
<evidence type="ECO:0000256" key="7">
    <source>
        <dbReference type="ARBA" id="ARBA00023125"/>
    </source>
</evidence>
<feature type="region of interest" description="Disordered" evidence="11">
    <location>
        <begin position="283"/>
        <end position="345"/>
    </location>
</feature>
<dbReference type="InterPro" id="IPR013087">
    <property type="entry name" value="Znf_C2H2_type"/>
</dbReference>
<feature type="domain" description="C2H2-type" evidence="12">
    <location>
        <begin position="863"/>
        <end position="890"/>
    </location>
</feature>
<evidence type="ECO:0000256" key="6">
    <source>
        <dbReference type="ARBA" id="ARBA00023015"/>
    </source>
</evidence>
<gene>
    <name evidence="13" type="ORF">BV898_00288</name>
</gene>
<feature type="domain" description="C2H2-type" evidence="12">
    <location>
        <begin position="891"/>
        <end position="918"/>
    </location>
</feature>
<dbReference type="GO" id="GO:0000978">
    <property type="term" value="F:RNA polymerase II cis-regulatory region sequence-specific DNA binding"/>
    <property type="evidence" value="ECO:0007669"/>
    <property type="project" value="InterPro"/>
</dbReference>
<evidence type="ECO:0000256" key="4">
    <source>
        <dbReference type="ARBA" id="ARBA00022771"/>
    </source>
</evidence>
<feature type="compositionally biased region" description="Pro residues" evidence="11">
    <location>
        <begin position="305"/>
        <end position="319"/>
    </location>
</feature>
<evidence type="ECO:0000256" key="1">
    <source>
        <dbReference type="ARBA" id="ARBA00004123"/>
    </source>
</evidence>
<feature type="region of interest" description="Disordered" evidence="11">
    <location>
        <begin position="175"/>
        <end position="225"/>
    </location>
</feature>
<feature type="compositionally biased region" description="Low complexity" evidence="11">
    <location>
        <begin position="33"/>
        <end position="47"/>
    </location>
</feature>
<evidence type="ECO:0000256" key="11">
    <source>
        <dbReference type="SAM" id="MobiDB-lite"/>
    </source>
</evidence>
<keyword evidence="5" id="KW-0862">Zinc</keyword>
<feature type="region of interest" description="Disordered" evidence="11">
    <location>
        <begin position="21"/>
        <end position="103"/>
    </location>
</feature>
<feature type="compositionally biased region" description="Basic and acidic residues" evidence="11">
    <location>
        <begin position="82"/>
        <end position="93"/>
    </location>
</feature>
<dbReference type="GO" id="GO:0000981">
    <property type="term" value="F:DNA-binding transcription factor activity, RNA polymerase II-specific"/>
    <property type="evidence" value="ECO:0007669"/>
    <property type="project" value="InterPro"/>
</dbReference>
<keyword evidence="2" id="KW-0479">Metal-binding</keyword>
<evidence type="ECO:0000259" key="12">
    <source>
        <dbReference type="PROSITE" id="PS50157"/>
    </source>
</evidence>
<dbReference type="GO" id="GO:0000785">
    <property type="term" value="C:chromatin"/>
    <property type="evidence" value="ECO:0007669"/>
    <property type="project" value="TreeGrafter"/>
</dbReference>
<keyword evidence="8" id="KW-0804">Transcription</keyword>
<evidence type="ECO:0000256" key="9">
    <source>
        <dbReference type="ARBA" id="ARBA00023242"/>
    </source>
</evidence>
<feature type="compositionally biased region" description="Basic residues" evidence="11">
    <location>
        <begin position="908"/>
        <end position="918"/>
    </location>
</feature>
<feature type="compositionally biased region" description="Low complexity" evidence="11">
    <location>
        <begin position="436"/>
        <end position="461"/>
    </location>
</feature>
<dbReference type="GO" id="GO:0005634">
    <property type="term" value="C:nucleus"/>
    <property type="evidence" value="ECO:0007669"/>
    <property type="project" value="UniProtKB-SubCell"/>
</dbReference>
<feature type="compositionally biased region" description="Low complexity" evidence="11">
    <location>
        <begin position="320"/>
        <end position="338"/>
    </location>
</feature>
<evidence type="ECO:0000256" key="3">
    <source>
        <dbReference type="ARBA" id="ARBA00022737"/>
    </source>
</evidence>
<evidence type="ECO:0000256" key="8">
    <source>
        <dbReference type="ARBA" id="ARBA00023163"/>
    </source>
</evidence>
<dbReference type="Proteomes" id="UP000192578">
    <property type="component" value="Unassembled WGS sequence"/>
</dbReference>
<dbReference type="Pfam" id="PF00096">
    <property type="entry name" value="zf-C2H2"/>
    <property type="match status" value="3"/>
</dbReference>
<feature type="compositionally biased region" description="Polar residues" evidence="11">
    <location>
        <begin position="288"/>
        <end position="302"/>
    </location>
</feature>
<feature type="region of interest" description="Disordered" evidence="11">
    <location>
        <begin position="714"/>
        <end position="837"/>
    </location>
</feature>
<evidence type="ECO:0000313" key="13">
    <source>
        <dbReference type="EMBL" id="OQV26167.1"/>
    </source>
</evidence>
<dbReference type="AlphaFoldDB" id="A0A1W0XFC0"/>
<proteinExistence type="predicted"/>
<dbReference type="FunFam" id="3.30.160.60:FF:000064">
    <property type="entry name" value="Early growth response protein 3"/>
    <property type="match status" value="1"/>
</dbReference>
<feature type="compositionally biased region" description="Low complexity" evidence="11">
    <location>
        <begin position="639"/>
        <end position="658"/>
    </location>
</feature>
<keyword evidence="7" id="KW-0238">DNA-binding</keyword>
<accession>A0A1W0XFC0</accession>
<feature type="compositionally biased region" description="Low complexity" evidence="11">
    <location>
        <begin position="556"/>
        <end position="567"/>
    </location>
</feature>
<keyword evidence="9" id="KW-0539">Nucleus</keyword>
<dbReference type="PROSITE" id="PS00028">
    <property type="entry name" value="ZINC_FINGER_C2H2_1"/>
    <property type="match status" value="3"/>
</dbReference>
<feature type="compositionally biased region" description="Polar residues" evidence="11">
    <location>
        <begin position="774"/>
        <end position="784"/>
    </location>
</feature>